<dbReference type="EMBL" id="QBUD01000003">
    <property type="protein sequence ID" value="PUB16239.1"/>
    <property type="molecule type" value="Genomic_DNA"/>
</dbReference>
<organism evidence="2 3">
    <name type="scientific">Yoonia sediminilitoris</name>
    <dbReference type="NCBI Taxonomy" id="1286148"/>
    <lineage>
        <taxon>Bacteria</taxon>
        <taxon>Pseudomonadati</taxon>
        <taxon>Pseudomonadota</taxon>
        <taxon>Alphaproteobacteria</taxon>
        <taxon>Rhodobacterales</taxon>
        <taxon>Paracoccaceae</taxon>
        <taxon>Yoonia</taxon>
    </lineage>
</organism>
<protein>
    <recommendedName>
        <fullName evidence="4">Transferrin-binding protein B C-lobe/N-lobe beta barrel domain-containing protein</fullName>
    </recommendedName>
</protein>
<dbReference type="SUPFAM" id="SSF56925">
    <property type="entry name" value="OMPA-like"/>
    <property type="match status" value="1"/>
</dbReference>
<evidence type="ECO:0008006" key="4">
    <source>
        <dbReference type="Google" id="ProtNLM"/>
    </source>
</evidence>
<dbReference type="PROSITE" id="PS51257">
    <property type="entry name" value="PROKAR_LIPOPROTEIN"/>
    <property type="match status" value="1"/>
</dbReference>
<name>A0A2T6KK02_9RHOB</name>
<dbReference type="InterPro" id="IPR011250">
    <property type="entry name" value="OMP/PagP_B-barrel"/>
</dbReference>
<dbReference type="RefSeq" id="WP_168769435.1">
    <property type="nucleotide sequence ID" value="NZ_QBUD01000003.1"/>
</dbReference>
<feature type="region of interest" description="Disordered" evidence="1">
    <location>
        <begin position="21"/>
        <end position="54"/>
    </location>
</feature>
<evidence type="ECO:0000313" key="2">
    <source>
        <dbReference type="EMBL" id="PUB16239.1"/>
    </source>
</evidence>
<accession>A0A2T6KK02</accession>
<evidence type="ECO:0000313" key="3">
    <source>
        <dbReference type="Proteomes" id="UP000244523"/>
    </source>
</evidence>
<dbReference type="Proteomes" id="UP000244523">
    <property type="component" value="Unassembled WGS sequence"/>
</dbReference>
<dbReference type="AlphaFoldDB" id="A0A2T6KK02"/>
<proteinExistence type="predicted"/>
<dbReference type="Gene3D" id="2.40.160.90">
    <property type="match status" value="1"/>
</dbReference>
<gene>
    <name evidence="2" type="ORF">C8N45_10393</name>
</gene>
<reference evidence="2 3" key="1">
    <citation type="submission" date="2018-04" db="EMBL/GenBank/DDBJ databases">
        <title>Genomic Encyclopedia of Archaeal and Bacterial Type Strains, Phase II (KMG-II): from individual species to whole genera.</title>
        <authorList>
            <person name="Goeker M."/>
        </authorList>
    </citation>
    <scope>NUCLEOTIDE SEQUENCE [LARGE SCALE GENOMIC DNA]</scope>
    <source>
        <strain evidence="2 3">DSM 29955</strain>
    </source>
</reference>
<keyword evidence="3" id="KW-1185">Reference proteome</keyword>
<comment type="caution">
    <text evidence="2">The sequence shown here is derived from an EMBL/GenBank/DDBJ whole genome shotgun (WGS) entry which is preliminary data.</text>
</comment>
<sequence>MTRFATAAALLALLAACDDQPLNFDGDEEEPATETPTSPPASTPDVIEDDPLNPEGIPAVNGVFGPVAGDVKAGSYSTSGAGQVTVQITLDGDDLDQVYARDTDRETQFSGTQYRAFSQQDDGRDRAFTALAGRSADGNATAIVAADGGQFLKFFGGVTYSATDYVAPTSGLASYAGRYAGLLNLGRTDDLLDNSGATGSVVPSRSTTVTGNVFINADFTDSSLNGAIQNRVNEGGTPSAAPEIVLTPDAINADGTFRGAVEFVNSGGSVSSIGTYSGAFGGTDASSVAGGIAIQDFDDASDDEKEFGIFVLSQCGQGAPTTACGNVDDIDE</sequence>
<evidence type="ECO:0000256" key="1">
    <source>
        <dbReference type="SAM" id="MobiDB-lite"/>
    </source>
</evidence>